<feature type="region of interest" description="Disordered" evidence="3">
    <location>
        <begin position="1"/>
        <end position="31"/>
    </location>
</feature>
<dbReference type="GO" id="GO:0006402">
    <property type="term" value="P:mRNA catabolic process"/>
    <property type="evidence" value="ECO:0007669"/>
    <property type="project" value="TreeGrafter"/>
</dbReference>
<dbReference type="InterPro" id="IPR039740">
    <property type="entry name" value="CNOT10"/>
</dbReference>
<keyword evidence="2" id="KW-0810">Translation regulation</keyword>
<dbReference type="AlphaFoldDB" id="A0A5B7GK10"/>
<keyword evidence="2" id="KW-0539">Nucleus</keyword>
<evidence type="ECO:0000256" key="2">
    <source>
        <dbReference type="RuleBase" id="RU367083"/>
    </source>
</evidence>
<dbReference type="OrthoDB" id="6357467at2759"/>
<evidence type="ECO:0000256" key="1">
    <source>
        <dbReference type="ARBA" id="ARBA00010080"/>
    </source>
</evidence>
<keyword evidence="2" id="KW-0805">Transcription regulation</keyword>
<dbReference type="GO" id="GO:0005737">
    <property type="term" value="C:cytoplasm"/>
    <property type="evidence" value="ECO:0007669"/>
    <property type="project" value="UniProtKB-SubCell"/>
</dbReference>
<feature type="compositionally biased region" description="Pro residues" evidence="3">
    <location>
        <begin position="185"/>
        <end position="198"/>
    </location>
</feature>
<protein>
    <recommendedName>
        <fullName evidence="2">CCR4-NOT transcription complex subunit 10</fullName>
    </recommendedName>
</protein>
<dbReference type="GO" id="GO:0031047">
    <property type="term" value="P:regulatory ncRNA-mediated gene silencing"/>
    <property type="evidence" value="ECO:0007669"/>
    <property type="project" value="UniProtKB-UniRule"/>
</dbReference>
<keyword evidence="2" id="KW-0963">Cytoplasm</keyword>
<keyword evidence="2" id="KW-0943">RNA-mediated gene silencing</keyword>
<proteinExistence type="inferred from homology"/>
<dbReference type="InterPro" id="IPR011990">
    <property type="entry name" value="TPR-like_helical_dom_sf"/>
</dbReference>
<dbReference type="GO" id="GO:0030014">
    <property type="term" value="C:CCR4-NOT complex"/>
    <property type="evidence" value="ECO:0007669"/>
    <property type="project" value="UniProtKB-UniRule"/>
</dbReference>
<dbReference type="GO" id="GO:0005634">
    <property type="term" value="C:nucleus"/>
    <property type="evidence" value="ECO:0007669"/>
    <property type="project" value="UniProtKB-SubCell"/>
</dbReference>
<comment type="similarity">
    <text evidence="1 2">Belongs to the CNOT10 family.</text>
</comment>
<name>A0A5B7GK10_PORTR</name>
<accession>A0A5B7GK10</accession>
<dbReference type="EMBL" id="VSRR010014930">
    <property type="protein sequence ID" value="MPC57617.1"/>
    <property type="molecule type" value="Genomic_DNA"/>
</dbReference>
<comment type="function">
    <text evidence="2">Component of the CCR4-NOT complex which is one of the major cellular mRNA deadenylases and is linked to various cellular processes including bulk mRNA degradation, miRNA-mediated repression, translational repression during translational initiation and general transcription regulation.</text>
</comment>
<keyword evidence="2" id="KW-0804">Transcription</keyword>
<evidence type="ECO:0000256" key="3">
    <source>
        <dbReference type="SAM" id="MobiDB-lite"/>
    </source>
</evidence>
<dbReference type="Proteomes" id="UP000324222">
    <property type="component" value="Unassembled WGS sequence"/>
</dbReference>
<comment type="caution">
    <text evidence="4">The sequence shown here is derived from an EMBL/GenBank/DDBJ whole genome shotgun (WGS) entry which is preliminary data.</text>
</comment>
<evidence type="ECO:0000313" key="5">
    <source>
        <dbReference type="Proteomes" id="UP000324222"/>
    </source>
</evidence>
<feature type="compositionally biased region" description="Low complexity" evidence="3">
    <location>
        <begin position="13"/>
        <end position="24"/>
    </location>
</feature>
<dbReference type="GO" id="GO:0017148">
    <property type="term" value="P:negative regulation of translation"/>
    <property type="evidence" value="ECO:0007669"/>
    <property type="project" value="TreeGrafter"/>
</dbReference>
<keyword evidence="5" id="KW-1185">Reference proteome</keyword>
<sequence length="204" mass="22710">MAESKNGGEECPESPTTTETSSNSDATDTEREWAQAAQTQFTKGNYVAALTLLSYLHGTRPKDPKVLMNKAVVEYYKSDLKKTESFRKQLADICTQCGIKIDAVGTGDEVERSVIRFNHCVVLYHLHQYCAALALLEKMYTGLESLEESVGIGVCLLMAECHLGTYHPERALTIITHTETTFLPQPLPHTPSHKQPPPQEKENK</sequence>
<dbReference type="Gene3D" id="1.25.40.10">
    <property type="entry name" value="Tetratricopeptide repeat domain"/>
    <property type="match status" value="1"/>
</dbReference>
<dbReference type="SUPFAM" id="SSF48452">
    <property type="entry name" value="TPR-like"/>
    <property type="match status" value="1"/>
</dbReference>
<gene>
    <name evidence="4" type="primary">CNOT10</name>
    <name evidence="4" type="ORF">E2C01_051602</name>
</gene>
<reference evidence="4 5" key="1">
    <citation type="submission" date="2019-05" db="EMBL/GenBank/DDBJ databases">
        <title>Another draft genome of Portunus trituberculatus and its Hox gene families provides insights of decapod evolution.</title>
        <authorList>
            <person name="Jeong J.-H."/>
            <person name="Song I."/>
            <person name="Kim S."/>
            <person name="Choi T."/>
            <person name="Kim D."/>
            <person name="Ryu S."/>
            <person name="Kim W."/>
        </authorList>
    </citation>
    <scope>NUCLEOTIDE SEQUENCE [LARGE SCALE GENOMIC DNA]</scope>
    <source>
        <tissue evidence="4">Muscle</tissue>
    </source>
</reference>
<dbReference type="PANTHER" id="PTHR12979:SF5">
    <property type="entry name" value="CCR4-NOT TRANSCRIPTION COMPLEX SUBUNIT 10"/>
    <property type="match status" value="1"/>
</dbReference>
<dbReference type="PANTHER" id="PTHR12979">
    <property type="entry name" value="CCR4-NOT TRANSCRIPTION COMPLEX SUBUNIT 10"/>
    <property type="match status" value="1"/>
</dbReference>
<comment type="subcellular location">
    <subcellularLocation>
        <location evidence="2">Cytoplasm</location>
    </subcellularLocation>
    <subcellularLocation>
        <location evidence="2">Nucleus</location>
    </subcellularLocation>
</comment>
<evidence type="ECO:0000313" key="4">
    <source>
        <dbReference type="EMBL" id="MPC57617.1"/>
    </source>
</evidence>
<feature type="region of interest" description="Disordered" evidence="3">
    <location>
        <begin position="183"/>
        <end position="204"/>
    </location>
</feature>
<organism evidence="4 5">
    <name type="scientific">Portunus trituberculatus</name>
    <name type="common">Swimming crab</name>
    <name type="synonym">Neptunus trituberculatus</name>
    <dbReference type="NCBI Taxonomy" id="210409"/>
    <lineage>
        <taxon>Eukaryota</taxon>
        <taxon>Metazoa</taxon>
        <taxon>Ecdysozoa</taxon>
        <taxon>Arthropoda</taxon>
        <taxon>Crustacea</taxon>
        <taxon>Multicrustacea</taxon>
        <taxon>Malacostraca</taxon>
        <taxon>Eumalacostraca</taxon>
        <taxon>Eucarida</taxon>
        <taxon>Decapoda</taxon>
        <taxon>Pleocyemata</taxon>
        <taxon>Brachyura</taxon>
        <taxon>Eubrachyura</taxon>
        <taxon>Portunoidea</taxon>
        <taxon>Portunidae</taxon>
        <taxon>Portuninae</taxon>
        <taxon>Portunus</taxon>
    </lineage>
</organism>